<dbReference type="EMBL" id="LAZR01007446">
    <property type="protein sequence ID" value="KKM85210.1"/>
    <property type="molecule type" value="Genomic_DNA"/>
</dbReference>
<dbReference type="AlphaFoldDB" id="A0A0F9N8S0"/>
<keyword evidence="1" id="KW-0433">Leucine-rich repeat</keyword>
<feature type="domain" description="Disease resistance R13L4/SHOC-2-like LRR" evidence="3">
    <location>
        <begin position="349"/>
        <end position="439"/>
    </location>
</feature>
<name>A0A0F9N8S0_9ZZZZ</name>
<dbReference type="SMART" id="SM00364">
    <property type="entry name" value="LRR_BAC"/>
    <property type="match status" value="5"/>
</dbReference>
<evidence type="ECO:0000256" key="1">
    <source>
        <dbReference type="ARBA" id="ARBA00022614"/>
    </source>
</evidence>
<organism evidence="4">
    <name type="scientific">marine sediment metagenome</name>
    <dbReference type="NCBI Taxonomy" id="412755"/>
    <lineage>
        <taxon>unclassified sequences</taxon>
        <taxon>metagenomes</taxon>
        <taxon>ecological metagenomes</taxon>
    </lineage>
</organism>
<dbReference type="InterPro" id="IPR055414">
    <property type="entry name" value="LRR_R13L4/SHOC2-like"/>
</dbReference>
<dbReference type="InterPro" id="IPR003591">
    <property type="entry name" value="Leu-rich_rpt_typical-subtyp"/>
</dbReference>
<dbReference type="PROSITE" id="PS51450">
    <property type="entry name" value="LRR"/>
    <property type="match status" value="2"/>
</dbReference>
<evidence type="ECO:0000313" key="4">
    <source>
        <dbReference type="EMBL" id="KKM85210.1"/>
    </source>
</evidence>
<dbReference type="GO" id="GO:0005737">
    <property type="term" value="C:cytoplasm"/>
    <property type="evidence" value="ECO:0007669"/>
    <property type="project" value="TreeGrafter"/>
</dbReference>
<evidence type="ECO:0000259" key="3">
    <source>
        <dbReference type="Pfam" id="PF23598"/>
    </source>
</evidence>
<protein>
    <recommendedName>
        <fullName evidence="3">Disease resistance R13L4/SHOC-2-like LRR domain-containing protein</fullName>
    </recommendedName>
</protein>
<dbReference type="SMART" id="SM00369">
    <property type="entry name" value="LRR_TYP"/>
    <property type="match status" value="7"/>
</dbReference>
<dbReference type="PANTHER" id="PTHR48051">
    <property type="match status" value="1"/>
</dbReference>
<sequence>MEKYRINEYLTLKLENEKTNIYVNDKKFIQCKYLLINQPKNRNFETFDSIDEYSEALSSDLESTLKIEDLGISYEEEFRAHCSNLQAWAELEYDTRLLKSNLSFPLLKKLTEAGDPLARNVFKEEIGRRLESGYLPVMKYLNKEGYINYLENDEMYYSLLEPEQAKALFSLSKVIKERIEPSLRFYEDLDVNPYEYFIVENKRVTALRLWHLQIRLFPTSAIEEISKLTSLEVLQLSNNIVGKFPTSFSNLQKLKSLNIKAISMGKIPESLTRLNSLEDLDISSNNLTNIPNSIENLTELKELRAENNRIKSLPEAISKLFLLKSLNLSNNRLISLPETIGELKNLDELRINRNNIKELPLSVGNLQSLDFLHLGQNNLRELPDSFVELKLLITLYLNDNKELDKYIIERLPDLIDKMPSLRNLYLDETQIELIPKELRKKRRKNRQIIIKYR</sequence>
<keyword evidence="2" id="KW-0677">Repeat</keyword>
<reference evidence="4" key="1">
    <citation type="journal article" date="2015" name="Nature">
        <title>Complex archaea that bridge the gap between prokaryotes and eukaryotes.</title>
        <authorList>
            <person name="Spang A."/>
            <person name="Saw J.H."/>
            <person name="Jorgensen S.L."/>
            <person name="Zaremba-Niedzwiedzka K."/>
            <person name="Martijn J."/>
            <person name="Lind A.E."/>
            <person name="van Eijk R."/>
            <person name="Schleper C."/>
            <person name="Guy L."/>
            <person name="Ettema T.J."/>
        </authorList>
    </citation>
    <scope>NUCLEOTIDE SEQUENCE</scope>
</reference>
<dbReference type="Pfam" id="PF00560">
    <property type="entry name" value="LRR_1"/>
    <property type="match status" value="1"/>
</dbReference>
<dbReference type="InterPro" id="IPR032675">
    <property type="entry name" value="LRR_dom_sf"/>
</dbReference>
<dbReference type="Gene3D" id="3.80.10.10">
    <property type="entry name" value="Ribonuclease Inhibitor"/>
    <property type="match status" value="1"/>
</dbReference>
<dbReference type="InterPro" id="IPR050216">
    <property type="entry name" value="LRR_domain-containing"/>
</dbReference>
<gene>
    <name evidence="4" type="ORF">LCGC14_1291320</name>
</gene>
<evidence type="ECO:0000256" key="2">
    <source>
        <dbReference type="ARBA" id="ARBA00022737"/>
    </source>
</evidence>
<proteinExistence type="predicted"/>
<feature type="domain" description="Disease resistance R13L4/SHOC-2-like LRR" evidence="3">
    <location>
        <begin position="223"/>
        <end position="304"/>
    </location>
</feature>
<dbReference type="InterPro" id="IPR001611">
    <property type="entry name" value="Leu-rich_rpt"/>
</dbReference>
<dbReference type="SUPFAM" id="SSF52058">
    <property type="entry name" value="L domain-like"/>
    <property type="match status" value="1"/>
</dbReference>
<comment type="caution">
    <text evidence="4">The sequence shown here is derived from an EMBL/GenBank/DDBJ whole genome shotgun (WGS) entry which is preliminary data.</text>
</comment>
<accession>A0A0F9N8S0</accession>
<dbReference type="PANTHER" id="PTHR48051:SF54">
    <property type="entry name" value="LEUCINE-RICH REPEAT-CONTAINING PROTEIN"/>
    <property type="match status" value="1"/>
</dbReference>
<dbReference type="Pfam" id="PF23598">
    <property type="entry name" value="LRR_14"/>
    <property type="match status" value="2"/>
</dbReference>